<dbReference type="InterPro" id="IPR036365">
    <property type="entry name" value="PGBD-like_sf"/>
</dbReference>
<keyword evidence="2" id="KW-0472">Membrane</keyword>
<dbReference type="SUPFAM" id="SSF47090">
    <property type="entry name" value="PGBD-like"/>
    <property type="match status" value="1"/>
</dbReference>
<reference evidence="4 5" key="1">
    <citation type="submission" date="2021-08" db="EMBL/GenBank/DDBJ databases">
        <title>WGS of actinomycetes from Thailand.</title>
        <authorList>
            <person name="Thawai C."/>
        </authorList>
    </citation>
    <scope>NUCLEOTIDE SEQUENCE [LARGE SCALE GENOMIC DNA]</scope>
    <source>
        <strain evidence="4 5">PLK6-54</strain>
    </source>
</reference>
<proteinExistence type="predicted"/>
<keyword evidence="2" id="KW-1133">Transmembrane helix</keyword>
<gene>
    <name evidence="4" type="ORF">K7862_09260</name>
</gene>
<feature type="compositionally biased region" description="Low complexity" evidence="1">
    <location>
        <begin position="38"/>
        <end position="47"/>
    </location>
</feature>
<feature type="compositionally biased region" description="Low complexity" evidence="1">
    <location>
        <begin position="248"/>
        <end position="287"/>
    </location>
</feature>
<evidence type="ECO:0000313" key="4">
    <source>
        <dbReference type="EMBL" id="MBY8877815.1"/>
    </source>
</evidence>
<organism evidence="4 5">
    <name type="scientific">Actinacidiphila acidipaludis</name>
    <dbReference type="NCBI Taxonomy" id="2873382"/>
    <lineage>
        <taxon>Bacteria</taxon>
        <taxon>Bacillati</taxon>
        <taxon>Actinomycetota</taxon>
        <taxon>Actinomycetes</taxon>
        <taxon>Kitasatosporales</taxon>
        <taxon>Streptomycetaceae</taxon>
        <taxon>Actinacidiphila</taxon>
    </lineage>
</organism>
<feature type="compositionally biased region" description="Basic and acidic residues" evidence="1">
    <location>
        <begin position="28"/>
        <end position="37"/>
    </location>
</feature>
<feature type="region of interest" description="Disordered" evidence="1">
    <location>
        <begin position="1"/>
        <end position="87"/>
    </location>
</feature>
<dbReference type="Gene3D" id="1.10.101.10">
    <property type="entry name" value="PGBD-like superfamily/PGBD"/>
    <property type="match status" value="1"/>
</dbReference>
<evidence type="ECO:0000313" key="5">
    <source>
        <dbReference type="Proteomes" id="UP000778578"/>
    </source>
</evidence>
<dbReference type="Proteomes" id="UP000778578">
    <property type="component" value="Unassembled WGS sequence"/>
</dbReference>
<evidence type="ECO:0000256" key="2">
    <source>
        <dbReference type="SAM" id="Phobius"/>
    </source>
</evidence>
<feature type="region of interest" description="Disordered" evidence="1">
    <location>
        <begin position="196"/>
        <end position="297"/>
    </location>
</feature>
<evidence type="ECO:0000259" key="3">
    <source>
        <dbReference type="Pfam" id="PF01471"/>
    </source>
</evidence>
<dbReference type="InterPro" id="IPR036366">
    <property type="entry name" value="PGBDSf"/>
</dbReference>
<sequence length="377" mass="38426">MAPQHRDEPDTPSCAPGQEPETAVQDGGEERATERSAARAADVAATEGFHPLRLRPYVAEPGAEQGESTVRRLLHAEGEAGGPDAADLGLFTETAHDASAGSPPGMSREIYSGLEYPADDLDDLGDLEDAADLADHEGLAAGAGLSREEAAAYAAARRGRHRRRRRRLVVAAAAVAASALAAGAVAVTGQVMSDEHGANGQALPDLGSSSVPDVTLPPDASPAAAKAAAPLTQESGRAGTPTRPTPSAPASTTPAPSAGTTAPGTPATGTPASGTPQTPSAPPVSSSPQPPGTPAVTPAAQVLQMGDSGPAVEDLQHRLAQMWIYHGPVDGIFDQQVRRAVATFQLWYQVSDEPDGSHDGVYGPNTRAALERQTSGI</sequence>
<feature type="domain" description="Peptidoglycan binding-like" evidence="3">
    <location>
        <begin position="308"/>
        <end position="370"/>
    </location>
</feature>
<comment type="caution">
    <text evidence="4">The sequence shown here is derived from an EMBL/GenBank/DDBJ whole genome shotgun (WGS) entry which is preliminary data.</text>
</comment>
<dbReference type="Pfam" id="PF01471">
    <property type="entry name" value="PG_binding_1"/>
    <property type="match status" value="1"/>
</dbReference>
<protein>
    <submittedName>
        <fullName evidence="4">Peptidoglycan-binding protein</fullName>
    </submittedName>
</protein>
<keyword evidence="5" id="KW-1185">Reference proteome</keyword>
<feature type="transmembrane region" description="Helical" evidence="2">
    <location>
        <begin position="168"/>
        <end position="187"/>
    </location>
</feature>
<feature type="compositionally biased region" description="Low complexity" evidence="1">
    <location>
        <begin position="217"/>
        <end position="242"/>
    </location>
</feature>
<evidence type="ECO:0000256" key="1">
    <source>
        <dbReference type="SAM" id="MobiDB-lite"/>
    </source>
</evidence>
<dbReference type="RefSeq" id="WP_222961962.1">
    <property type="nucleotide sequence ID" value="NZ_JAINZZ010000007.1"/>
</dbReference>
<name>A0ABS7Q5W0_9ACTN</name>
<dbReference type="InterPro" id="IPR002477">
    <property type="entry name" value="Peptidoglycan-bd-like"/>
</dbReference>
<accession>A0ABS7Q5W0</accession>
<dbReference type="EMBL" id="JAINZZ010000007">
    <property type="protein sequence ID" value="MBY8877815.1"/>
    <property type="molecule type" value="Genomic_DNA"/>
</dbReference>
<keyword evidence="2" id="KW-0812">Transmembrane</keyword>